<accession>A0A1I1IQE6</accession>
<evidence type="ECO:0000313" key="3">
    <source>
        <dbReference type="EMBL" id="SFC38509.1"/>
    </source>
</evidence>
<keyword evidence="4" id="KW-1185">Reference proteome</keyword>
<protein>
    <submittedName>
        <fullName evidence="2">Uncharacterized protein</fullName>
    </submittedName>
</protein>
<dbReference type="SMR" id="A0A1H6CGZ3"/>
<evidence type="ECO:0000313" key="4">
    <source>
        <dbReference type="Proteomes" id="UP000199690"/>
    </source>
</evidence>
<proteinExistence type="predicted"/>
<evidence type="ECO:0000256" key="1">
    <source>
        <dbReference type="SAM" id="Phobius"/>
    </source>
</evidence>
<feature type="transmembrane region" description="Helical" evidence="1">
    <location>
        <begin position="7"/>
        <end position="32"/>
    </location>
</feature>
<keyword evidence="1" id="KW-0812">Transmembrane</keyword>
<evidence type="ECO:0000313" key="5">
    <source>
        <dbReference type="Proteomes" id="UP000236729"/>
    </source>
</evidence>
<dbReference type="Proteomes" id="UP000236729">
    <property type="component" value="Unassembled WGS sequence"/>
</dbReference>
<reference evidence="2" key="1">
    <citation type="submission" date="2016-10" db="EMBL/GenBank/DDBJ databases">
        <authorList>
            <person name="de Groot N.N."/>
        </authorList>
    </citation>
    <scope>NUCLEOTIDE SEQUENCE [LARGE SCALE GENOMIC DNA]</scope>
    <source>
        <strain evidence="2">ATCC 20501</strain>
    </source>
</reference>
<gene>
    <name evidence="2" type="ORF">SAMN02982929_03385</name>
    <name evidence="3" type="ORF">SAMN05216506_101627</name>
</gene>
<dbReference type="RefSeq" id="WP_093345765.1">
    <property type="nucleotide sequence ID" value="NZ_FNVB01000004.1"/>
</dbReference>
<sequence length="73" mass="8051">MSDRKTSVIVLVWVGVLVLLVVLGALGLWLWFDHDMRHPQESGWMDEAAGRPAASAEPDRAFRTGGALLHRNA</sequence>
<dbReference type="AlphaFoldDB" id="A0A1H6CGZ3"/>
<name>A0A1H6CGZ3_9PSEU</name>
<reference evidence="4 5" key="2">
    <citation type="submission" date="2016-10" db="EMBL/GenBank/DDBJ databases">
        <authorList>
            <person name="Varghese N."/>
            <person name="Submissions S."/>
        </authorList>
    </citation>
    <scope>NUCLEOTIDE SEQUENCE [LARGE SCALE GENOMIC DNA]</scope>
    <source>
        <strain evidence="5">ATCC 20501</strain>
        <strain evidence="3 4">CGMCC 4.3529</strain>
    </source>
</reference>
<accession>A0A1H6CGZ3</accession>
<organism evidence="2 5">
    <name type="scientific">Saccharopolyspora kobensis</name>
    <dbReference type="NCBI Taxonomy" id="146035"/>
    <lineage>
        <taxon>Bacteria</taxon>
        <taxon>Bacillati</taxon>
        <taxon>Actinomycetota</taxon>
        <taxon>Actinomycetes</taxon>
        <taxon>Pseudonocardiales</taxon>
        <taxon>Pseudonocardiaceae</taxon>
        <taxon>Saccharopolyspora</taxon>
    </lineage>
</organism>
<dbReference type="EMBL" id="FOME01000001">
    <property type="protein sequence ID" value="SFC38509.1"/>
    <property type="molecule type" value="Genomic_DNA"/>
</dbReference>
<keyword evidence="1" id="KW-0472">Membrane</keyword>
<dbReference type="EMBL" id="FNVB01000004">
    <property type="protein sequence ID" value="SEG71636.1"/>
    <property type="molecule type" value="Genomic_DNA"/>
</dbReference>
<evidence type="ECO:0000313" key="2">
    <source>
        <dbReference type="EMBL" id="SEG71636.1"/>
    </source>
</evidence>
<dbReference type="Proteomes" id="UP000199690">
    <property type="component" value="Unassembled WGS sequence"/>
</dbReference>
<keyword evidence="1" id="KW-1133">Transmembrane helix</keyword>